<dbReference type="PROSITE" id="PS50863">
    <property type="entry name" value="B3"/>
    <property type="match status" value="3"/>
</dbReference>
<comment type="subcellular location">
    <subcellularLocation>
        <location evidence="1">Nucleus</location>
    </subcellularLocation>
</comment>
<protein>
    <recommendedName>
        <fullName evidence="7">TF-B3 domain-containing protein</fullName>
    </recommendedName>
</protein>
<feature type="region of interest" description="Disordered" evidence="6">
    <location>
        <begin position="153"/>
        <end position="232"/>
    </location>
</feature>
<evidence type="ECO:0000313" key="8">
    <source>
        <dbReference type="EMBL" id="KAL3833393.1"/>
    </source>
</evidence>
<keyword evidence="9" id="KW-1185">Reference proteome</keyword>
<keyword evidence="5" id="KW-0539">Nucleus</keyword>
<feature type="compositionally biased region" description="Polar residues" evidence="6">
    <location>
        <begin position="218"/>
        <end position="232"/>
    </location>
</feature>
<feature type="domain" description="TF-B3" evidence="7">
    <location>
        <begin position="485"/>
        <end position="579"/>
    </location>
</feature>
<keyword evidence="4" id="KW-0804">Transcription</keyword>
<dbReference type="AlphaFoldDB" id="A0ABD3T9X3"/>
<feature type="domain" description="TF-B3" evidence="7">
    <location>
        <begin position="16"/>
        <end position="109"/>
    </location>
</feature>
<feature type="compositionally biased region" description="Basic and acidic residues" evidence="6">
    <location>
        <begin position="164"/>
        <end position="177"/>
    </location>
</feature>
<evidence type="ECO:0000256" key="6">
    <source>
        <dbReference type="SAM" id="MobiDB-lite"/>
    </source>
</evidence>
<gene>
    <name evidence="8" type="ORF">ACJIZ3_008129</name>
</gene>
<name>A0ABD3T9X3_9LAMI</name>
<proteinExistence type="predicted"/>
<feature type="domain" description="TF-B3" evidence="7">
    <location>
        <begin position="268"/>
        <end position="363"/>
    </location>
</feature>
<dbReference type="InterPro" id="IPR050655">
    <property type="entry name" value="Plant_B3_domain"/>
</dbReference>
<feature type="compositionally biased region" description="Basic and acidic residues" evidence="6">
    <location>
        <begin position="419"/>
        <end position="436"/>
    </location>
</feature>
<evidence type="ECO:0000256" key="4">
    <source>
        <dbReference type="ARBA" id="ARBA00023163"/>
    </source>
</evidence>
<evidence type="ECO:0000256" key="3">
    <source>
        <dbReference type="ARBA" id="ARBA00023125"/>
    </source>
</evidence>
<dbReference type="Proteomes" id="UP001634393">
    <property type="component" value="Unassembled WGS sequence"/>
</dbReference>
<evidence type="ECO:0000256" key="5">
    <source>
        <dbReference type="ARBA" id="ARBA00023242"/>
    </source>
</evidence>
<dbReference type="CDD" id="cd10017">
    <property type="entry name" value="B3_DNA"/>
    <property type="match status" value="3"/>
</dbReference>
<evidence type="ECO:0000256" key="1">
    <source>
        <dbReference type="ARBA" id="ARBA00004123"/>
    </source>
</evidence>
<keyword evidence="2" id="KW-0805">Transcription regulation</keyword>
<organism evidence="8 9">
    <name type="scientific">Penstemon smallii</name>
    <dbReference type="NCBI Taxonomy" id="265156"/>
    <lineage>
        <taxon>Eukaryota</taxon>
        <taxon>Viridiplantae</taxon>
        <taxon>Streptophyta</taxon>
        <taxon>Embryophyta</taxon>
        <taxon>Tracheophyta</taxon>
        <taxon>Spermatophyta</taxon>
        <taxon>Magnoliopsida</taxon>
        <taxon>eudicotyledons</taxon>
        <taxon>Gunneridae</taxon>
        <taxon>Pentapetalae</taxon>
        <taxon>asterids</taxon>
        <taxon>lamiids</taxon>
        <taxon>Lamiales</taxon>
        <taxon>Plantaginaceae</taxon>
        <taxon>Cheloneae</taxon>
        <taxon>Penstemon</taxon>
    </lineage>
</organism>
<dbReference type="SUPFAM" id="SSF101936">
    <property type="entry name" value="DNA-binding pseudobarrel domain"/>
    <property type="match status" value="3"/>
</dbReference>
<evidence type="ECO:0000256" key="2">
    <source>
        <dbReference type="ARBA" id="ARBA00023015"/>
    </source>
</evidence>
<reference evidence="8 9" key="1">
    <citation type="submission" date="2024-12" db="EMBL/GenBank/DDBJ databases">
        <title>The unique morphological basis and parallel evolutionary history of personate flowers in Penstemon.</title>
        <authorList>
            <person name="Depatie T.H."/>
            <person name="Wessinger C.A."/>
        </authorList>
    </citation>
    <scope>NUCLEOTIDE SEQUENCE [LARGE SCALE GENOMIC DNA]</scope>
    <source>
        <strain evidence="8">WTNN_2</strain>
        <tissue evidence="8">Leaf</tissue>
    </source>
</reference>
<dbReference type="EMBL" id="JBJXBP010000004">
    <property type="protein sequence ID" value="KAL3833393.1"/>
    <property type="molecule type" value="Genomic_DNA"/>
</dbReference>
<keyword evidence="3" id="KW-0238">DNA-binding</keyword>
<evidence type="ECO:0000259" key="7">
    <source>
        <dbReference type="PROSITE" id="PS50863"/>
    </source>
</evidence>
<dbReference type="Gene3D" id="2.40.330.10">
    <property type="entry name" value="DNA-binding pseudobarrel domain"/>
    <property type="match status" value="3"/>
</dbReference>
<feature type="compositionally biased region" description="Acidic residues" evidence="6">
    <location>
        <begin position="396"/>
        <end position="407"/>
    </location>
</feature>
<dbReference type="InterPro" id="IPR003340">
    <property type="entry name" value="B3_DNA-bd"/>
</dbReference>
<sequence length="579" mass="66519">MATDRRRQEGGITAKGPMFFKIVSSSRARTLRIPPEFTRRYGGNLPNHIFLKAPSGSLWKVELTHSRGQIFFHKGWKEFMDYYSLELGHFLVFEYDMKSQFHVLIFDFTASEIDYPFHANHDRHIEPKIEDIELESESDDSIVFLEEYSTVPENNEPVQIPEPRSTRQETRRMRAEADDSAEVSIDNNPMTKSAKRFRNCFPRGKKEKDSSSKKPTTRKNQSGKRMNLDQVQSTEEMQRKFHMDTSVAYQRAKSFMANNPSQNISFISLMHPSYVSNSKDCRLRIPIVMAREILHEKYNDVKLRVSQGKMWQVKCILDASCSRITSGWKSFVQDNVLKAGDVCIFEVNKSNNLIWNVTIFRSNHNKGRVPKMMNIGSESKDSIEVLTNKKKRKEESLDEADQTDDELPSARPAMKSHKQKSDVDHPKRDLSEKLDKPTINPDSRKKAGSQSPKKLRITIDKETSIAYQTAKAFKADNTYQDLSFVVFIMHPSYVSYPFSVTVPASIIKENMPDKNNLVKLCGPDGKVWLVKCSIGHKHSSISCGWKDFVQENALKVGDACVFEINKSDKLLMHVTTFRS</sequence>
<accession>A0ABD3T9X3</accession>
<dbReference type="Pfam" id="PF02362">
    <property type="entry name" value="B3"/>
    <property type="match status" value="3"/>
</dbReference>
<dbReference type="GO" id="GO:0003677">
    <property type="term" value="F:DNA binding"/>
    <property type="evidence" value="ECO:0007669"/>
    <property type="project" value="UniProtKB-KW"/>
</dbReference>
<feature type="region of interest" description="Disordered" evidence="6">
    <location>
        <begin position="367"/>
        <end position="455"/>
    </location>
</feature>
<dbReference type="PANTHER" id="PTHR31920">
    <property type="entry name" value="B3 DOMAIN-CONTAINING"/>
    <property type="match status" value="1"/>
</dbReference>
<evidence type="ECO:0000313" key="9">
    <source>
        <dbReference type="Proteomes" id="UP001634393"/>
    </source>
</evidence>
<dbReference type="SMART" id="SM01019">
    <property type="entry name" value="B3"/>
    <property type="match status" value="3"/>
</dbReference>
<dbReference type="GO" id="GO:0005634">
    <property type="term" value="C:nucleus"/>
    <property type="evidence" value="ECO:0007669"/>
    <property type="project" value="UniProtKB-SubCell"/>
</dbReference>
<comment type="caution">
    <text evidence="8">The sequence shown here is derived from an EMBL/GenBank/DDBJ whole genome shotgun (WGS) entry which is preliminary data.</text>
</comment>
<dbReference type="PANTHER" id="PTHR31920:SF37">
    <property type="entry name" value="B3 DOMAIN-CONTAINING TRANSCRIPTION FACTOR VRN1"/>
    <property type="match status" value="1"/>
</dbReference>
<dbReference type="InterPro" id="IPR015300">
    <property type="entry name" value="DNA-bd_pseudobarrel_sf"/>
</dbReference>